<reference evidence="16 17" key="1">
    <citation type="submission" date="2019-09" db="EMBL/GenBank/DDBJ databases">
        <title>Taxonomic organization of the family Brucellaceae based on a phylogenomic approach.</title>
        <authorList>
            <person name="Leclercq S."/>
            <person name="Cloeckaert A."/>
            <person name="Zygmunt M.S."/>
        </authorList>
    </citation>
    <scope>NUCLEOTIDE SEQUENCE [LARGE SCALE GENOMIC DNA]</scope>
    <source>
        <strain evidence="14 16">CCUG 34461</strain>
        <strain evidence="13 17">LMG 3313</strain>
    </source>
</reference>
<feature type="domain" description="ABC transporter" evidence="11">
    <location>
        <begin position="351"/>
        <end position="586"/>
    </location>
</feature>
<dbReference type="KEGG" id="oah:DR92_3050"/>
<keyword evidence="8 10" id="KW-0472">Membrane</keyword>
<reference evidence="15" key="3">
    <citation type="submission" date="2020-10" db="EMBL/GenBank/DDBJ databases">
        <title>Enrichment of novel Verrucomicrobia, Bacteroidetes and Krumholzibacteria in an oxygen-limited, methane- and iron-fed bioreactor inoculated with Bothnian Sea sediments.</title>
        <authorList>
            <person name="Martins P.D."/>
            <person name="de Jong A."/>
            <person name="Lenstra W.K."/>
            <person name="van Helmond N.A.G.M."/>
            <person name="Slomp C.P."/>
            <person name="Jetten M.S.M."/>
            <person name="Welte C.U."/>
            <person name="Rasigraf O."/>
        </authorList>
    </citation>
    <scope>NUCLEOTIDE SEQUENCE</scope>
    <source>
        <strain evidence="15">MAG47</strain>
    </source>
</reference>
<dbReference type="InterPro" id="IPR036640">
    <property type="entry name" value="ABC1_TM_sf"/>
</dbReference>
<comment type="similarity">
    <text evidence="3">Belongs to the ABC transporter superfamily.</text>
</comment>
<evidence type="ECO:0000313" key="14">
    <source>
        <dbReference type="EMBL" id="KAB2795597.1"/>
    </source>
</evidence>
<name>A0A137XJ02_BRUAN</name>
<feature type="transmembrane region" description="Helical" evidence="10">
    <location>
        <begin position="165"/>
        <end position="194"/>
    </location>
</feature>
<dbReference type="InterPro" id="IPR003593">
    <property type="entry name" value="AAA+_ATPase"/>
</dbReference>
<dbReference type="InterPro" id="IPR017871">
    <property type="entry name" value="ABC_transporter-like_CS"/>
</dbReference>
<keyword evidence="7 10" id="KW-1133">Transmembrane helix</keyword>
<feature type="transmembrane region" description="Helical" evidence="10">
    <location>
        <begin position="79"/>
        <end position="99"/>
    </location>
</feature>
<dbReference type="SUPFAM" id="SSF52540">
    <property type="entry name" value="P-loop containing nucleoside triphosphate hydrolases"/>
    <property type="match status" value="1"/>
</dbReference>
<evidence type="ECO:0000259" key="11">
    <source>
        <dbReference type="PROSITE" id="PS50893"/>
    </source>
</evidence>
<dbReference type="RefSeq" id="WP_012092860.1">
    <property type="nucleotide sequence ID" value="NZ_CP008819.1"/>
</dbReference>
<sequence length="591" mass="63728">MNDTREFKSIGKSPAHKKGQDDSVTTPKGLIFKARRVFLSGLLYAVLLSACINLLQLTVPLYMLQVHDRVLNSRSMDTLTMLTVLAIGAMLVFGVLEYIRSLSFQAMGSALVRRLNLAVLTAAVQASVNQGMPKATQTLRDLNELRSFLTSPAINAPLDAAWSPIFLGVLFLLHPMLGVIGLVAVIILVACGLLTDLLTRNLIQEANQANIEAVSKIGSSLRHAEVIEAMGMLPALARRWRTMQVQALEVLDLGGTRARALSSIARTARFIIQIGSLGIGTLLAMQQEITPGAMIATSIIIGRLLMPFDRIVENWRQWVSAIASWKRVQSLLSENLAVRQTMPTPRPNGDLVIDKLIYAAPGVDVPIIKGISFSISPGEVLGVVGPSAAGKSTLARLLIGIVKPTSGGVFLDGNNVYLWERGSFGEIAGYLPQSVSLLDGTIKDNIARMGDSDPHRVLEAARLADVHEMIGRMPLGYDTPVGDGRLTLSGGQRQRIGLARCLYNRPRLIVLDEPNSNLDAVGERALIRAVEHARDDGAIVIMIAHRPSIMQVADKLLVLENGRISQFGPRTDVVASLTPANNGPQMGAANA</sequence>
<dbReference type="GO" id="GO:0005524">
    <property type="term" value="F:ATP binding"/>
    <property type="evidence" value="ECO:0007669"/>
    <property type="project" value="UniProtKB-KW"/>
</dbReference>
<keyword evidence="4 10" id="KW-0812">Transmembrane</keyword>
<evidence type="ECO:0000256" key="6">
    <source>
        <dbReference type="ARBA" id="ARBA00022840"/>
    </source>
</evidence>
<comment type="subcellular location">
    <subcellularLocation>
        <location evidence="1">Cell inner membrane</location>
    </subcellularLocation>
    <subcellularLocation>
        <location evidence="2">Cell membrane</location>
        <topology evidence="2">Multi-pass membrane protein</topology>
    </subcellularLocation>
</comment>
<evidence type="ECO:0000259" key="12">
    <source>
        <dbReference type="PROSITE" id="PS50929"/>
    </source>
</evidence>
<evidence type="ECO:0000256" key="10">
    <source>
        <dbReference type="SAM" id="Phobius"/>
    </source>
</evidence>
<organism evidence="14 16">
    <name type="scientific">Brucella anthropi</name>
    <name type="common">Ochrobactrum anthropi</name>
    <dbReference type="NCBI Taxonomy" id="529"/>
    <lineage>
        <taxon>Bacteria</taxon>
        <taxon>Pseudomonadati</taxon>
        <taxon>Pseudomonadota</taxon>
        <taxon>Alphaproteobacteria</taxon>
        <taxon>Hyphomicrobiales</taxon>
        <taxon>Brucellaceae</taxon>
        <taxon>Brucella/Ochrobactrum group</taxon>
        <taxon>Brucella</taxon>
    </lineage>
</organism>
<dbReference type="InterPro" id="IPR027417">
    <property type="entry name" value="P-loop_NTPase"/>
</dbReference>
<evidence type="ECO:0000256" key="7">
    <source>
        <dbReference type="ARBA" id="ARBA00022989"/>
    </source>
</evidence>
<evidence type="ECO:0000256" key="8">
    <source>
        <dbReference type="ARBA" id="ARBA00023136"/>
    </source>
</evidence>
<dbReference type="GO" id="GO:0016887">
    <property type="term" value="F:ATP hydrolysis activity"/>
    <property type="evidence" value="ECO:0007669"/>
    <property type="project" value="InterPro"/>
</dbReference>
<dbReference type="PROSITE" id="PS50893">
    <property type="entry name" value="ABC_TRANSPORTER_2"/>
    <property type="match status" value="1"/>
</dbReference>
<dbReference type="GO" id="GO:0005886">
    <property type="term" value="C:plasma membrane"/>
    <property type="evidence" value="ECO:0007669"/>
    <property type="project" value="UniProtKB-SubCell"/>
</dbReference>
<evidence type="ECO:0000313" key="13">
    <source>
        <dbReference type="EMBL" id="KAB2769233.1"/>
    </source>
</evidence>
<evidence type="ECO:0000256" key="5">
    <source>
        <dbReference type="ARBA" id="ARBA00022741"/>
    </source>
</evidence>
<dbReference type="EMBL" id="JACZKO010000037">
    <property type="protein sequence ID" value="MBE0561721.1"/>
    <property type="molecule type" value="Genomic_DNA"/>
</dbReference>
<dbReference type="PROSITE" id="PS50929">
    <property type="entry name" value="ABC_TM1F"/>
    <property type="match status" value="1"/>
</dbReference>
<feature type="region of interest" description="Disordered" evidence="9">
    <location>
        <begin position="1"/>
        <end position="23"/>
    </location>
</feature>
<dbReference type="Proteomes" id="UP000441102">
    <property type="component" value="Unassembled WGS sequence"/>
</dbReference>
<accession>A0A137XJ02</accession>
<dbReference type="SUPFAM" id="SSF90123">
    <property type="entry name" value="ABC transporter transmembrane region"/>
    <property type="match status" value="1"/>
</dbReference>
<dbReference type="OrthoDB" id="9808328at2"/>
<gene>
    <name evidence="13" type="ORF">F9L04_12335</name>
    <name evidence="14" type="ORF">F9L06_17405</name>
    <name evidence="15" type="ORF">IH622_13035</name>
</gene>
<dbReference type="Pfam" id="PF00005">
    <property type="entry name" value="ABC_tran"/>
    <property type="match status" value="1"/>
</dbReference>
<dbReference type="EMBL" id="WBWX01000006">
    <property type="protein sequence ID" value="KAB2795597.1"/>
    <property type="molecule type" value="Genomic_DNA"/>
</dbReference>
<dbReference type="Proteomes" id="UP000642265">
    <property type="component" value="Unassembled WGS sequence"/>
</dbReference>
<dbReference type="EMBL" id="WBWS01000011">
    <property type="protein sequence ID" value="KAB2769233.1"/>
    <property type="molecule type" value="Genomic_DNA"/>
</dbReference>
<dbReference type="InterPro" id="IPR011527">
    <property type="entry name" value="ABC1_TM_dom"/>
</dbReference>
<dbReference type="OMA" id="RFRDAPM"/>
<dbReference type="GO" id="GO:0030256">
    <property type="term" value="C:type I protein secretion system complex"/>
    <property type="evidence" value="ECO:0007669"/>
    <property type="project" value="InterPro"/>
</dbReference>
<evidence type="ECO:0000313" key="17">
    <source>
        <dbReference type="Proteomes" id="UP000481876"/>
    </source>
</evidence>
<dbReference type="NCBIfam" id="TIGR01842">
    <property type="entry name" value="type_I_sec_PrtD"/>
    <property type="match status" value="1"/>
</dbReference>
<dbReference type="Gene3D" id="3.40.50.300">
    <property type="entry name" value="P-loop containing nucleotide triphosphate hydrolases"/>
    <property type="match status" value="1"/>
</dbReference>
<comment type="caution">
    <text evidence="14">The sequence shown here is derived from an EMBL/GenBank/DDBJ whole genome shotgun (WGS) entry which is preliminary data.</text>
</comment>
<dbReference type="PANTHER" id="PTHR43394">
    <property type="entry name" value="ATP-DEPENDENT PERMEASE MDL1, MITOCHONDRIAL"/>
    <property type="match status" value="1"/>
</dbReference>
<keyword evidence="6" id="KW-0067">ATP-binding</keyword>
<keyword evidence="5" id="KW-0547">Nucleotide-binding</keyword>
<dbReference type="InterPro" id="IPR039421">
    <property type="entry name" value="Type_1_exporter"/>
</dbReference>
<proteinExistence type="inferred from homology"/>
<evidence type="ECO:0000313" key="15">
    <source>
        <dbReference type="EMBL" id="MBE0561721.1"/>
    </source>
</evidence>
<dbReference type="Pfam" id="PF00664">
    <property type="entry name" value="ABC_membrane"/>
    <property type="match status" value="1"/>
</dbReference>
<dbReference type="GO" id="GO:0030253">
    <property type="term" value="P:protein secretion by the type I secretion system"/>
    <property type="evidence" value="ECO:0007669"/>
    <property type="project" value="InterPro"/>
</dbReference>
<dbReference type="Gene3D" id="1.20.1560.10">
    <property type="entry name" value="ABC transporter type 1, transmembrane domain"/>
    <property type="match status" value="1"/>
</dbReference>
<dbReference type="InterPro" id="IPR010128">
    <property type="entry name" value="ATPase_T1SS_PrtD-like"/>
</dbReference>
<dbReference type="GO" id="GO:0015421">
    <property type="term" value="F:ABC-type oligopeptide transporter activity"/>
    <property type="evidence" value="ECO:0007669"/>
    <property type="project" value="TreeGrafter"/>
</dbReference>
<dbReference type="Proteomes" id="UP000481876">
    <property type="component" value="Unassembled WGS sequence"/>
</dbReference>
<dbReference type="PANTHER" id="PTHR43394:SF1">
    <property type="entry name" value="ATP-BINDING CASSETTE SUB-FAMILY B MEMBER 10, MITOCHONDRIAL"/>
    <property type="match status" value="1"/>
</dbReference>
<evidence type="ECO:0000256" key="4">
    <source>
        <dbReference type="ARBA" id="ARBA00022692"/>
    </source>
</evidence>
<reference evidence="15" key="2">
    <citation type="submission" date="2020-09" db="EMBL/GenBank/DDBJ databases">
        <authorList>
            <person name="Dalcin Martins P."/>
        </authorList>
    </citation>
    <scope>NUCLEOTIDE SEQUENCE</scope>
    <source>
        <strain evidence="15">MAG47</strain>
    </source>
</reference>
<feature type="domain" description="ABC transmembrane type-1" evidence="12">
    <location>
        <begin position="45"/>
        <end position="320"/>
    </location>
</feature>
<dbReference type="SMART" id="SM00382">
    <property type="entry name" value="AAA"/>
    <property type="match status" value="1"/>
</dbReference>
<protein>
    <submittedName>
        <fullName evidence="14">Type I secretion system permease/ATPase</fullName>
    </submittedName>
</protein>
<evidence type="ECO:0000256" key="2">
    <source>
        <dbReference type="ARBA" id="ARBA00004651"/>
    </source>
</evidence>
<feature type="transmembrane region" description="Helical" evidence="10">
    <location>
        <begin position="37"/>
        <end position="59"/>
    </location>
</feature>
<evidence type="ECO:0000313" key="16">
    <source>
        <dbReference type="Proteomes" id="UP000441102"/>
    </source>
</evidence>
<evidence type="ECO:0000256" key="3">
    <source>
        <dbReference type="ARBA" id="ARBA00005417"/>
    </source>
</evidence>
<dbReference type="GeneID" id="61314768"/>
<evidence type="ECO:0000256" key="9">
    <source>
        <dbReference type="SAM" id="MobiDB-lite"/>
    </source>
</evidence>
<dbReference type="PROSITE" id="PS00211">
    <property type="entry name" value="ABC_TRANSPORTER_1"/>
    <property type="match status" value="1"/>
</dbReference>
<dbReference type="InterPro" id="IPR003439">
    <property type="entry name" value="ABC_transporter-like_ATP-bd"/>
</dbReference>
<evidence type="ECO:0000256" key="1">
    <source>
        <dbReference type="ARBA" id="ARBA00004533"/>
    </source>
</evidence>
<dbReference type="AlphaFoldDB" id="A0A137XJ02"/>